<dbReference type="GO" id="GO:0016020">
    <property type="term" value="C:membrane"/>
    <property type="evidence" value="ECO:0007669"/>
    <property type="project" value="InterPro"/>
</dbReference>
<dbReference type="GO" id="GO:0010961">
    <property type="term" value="P:intracellular magnesium ion homeostasis"/>
    <property type="evidence" value="ECO:0007669"/>
    <property type="project" value="TreeGrafter"/>
</dbReference>
<accession>A0A067QLS8</accession>
<keyword evidence="4" id="KW-1185">Reference proteome</keyword>
<organism evidence="3 4">
    <name type="scientific">Jaapia argillacea MUCL 33604</name>
    <dbReference type="NCBI Taxonomy" id="933084"/>
    <lineage>
        <taxon>Eukaryota</taxon>
        <taxon>Fungi</taxon>
        <taxon>Dikarya</taxon>
        <taxon>Basidiomycota</taxon>
        <taxon>Agaricomycotina</taxon>
        <taxon>Agaricomycetes</taxon>
        <taxon>Agaricomycetidae</taxon>
        <taxon>Jaapiales</taxon>
        <taxon>Jaapiaceae</taxon>
        <taxon>Jaapia</taxon>
    </lineage>
</organism>
<dbReference type="GO" id="GO:0015095">
    <property type="term" value="F:magnesium ion transmembrane transporter activity"/>
    <property type="evidence" value="ECO:0007669"/>
    <property type="project" value="InterPro"/>
</dbReference>
<keyword evidence="2" id="KW-0472">Membrane</keyword>
<dbReference type="InterPro" id="IPR044089">
    <property type="entry name" value="Alr1-like"/>
</dbReference>
<feature type="compositionally biased region" description="Pro residues" evidence="1">
    <location>
        <begin position="22"/>
        <end position="32"/>
    </location>
</feature>
<dbReference type="PANTHER" id="PTHR21535">
    <property type="entry name" value="MAGNESIUM AND COBALT TRANSPORT PROTEIN/MITOCHONDRIAL IMPORT INNER MEMBRANE TRANSLOCASE SUBUNIT TIM8"/>
    <property type="match status" value="1"/>
</dbReference>
<gene>
    <name evidence="3" type="ORF">JAAARDRAFT_695735</name>
</gene>
<evidence type="ECO:0000256" key="1">
    <source>
        <dbReference type="SAM" id="MobiDB-lite"/>
    </source>
</evidence>
<keyword evidence="2" id="KW-1133">Transmembrane helix</keyword>
<dbReference type="InParanoid" id="A0A067QLS8"/>
<dbReference type="Proteomes" id="UP000027265">
    <property type="component" value="Unassembled WGS sequence"/>
</dbReference>
<dbReference type="EMBL" id="KL197710">
    <property type="protein sequence ID" value="KDQ63596.1"/>
    <property type="molecule type" value="Genomic_DNA"/>
</dbReference>
<feature type="compositionally biased region" description="Basic and acidic residues" evidence="1">
    <location>
        <begin position="217"/>
        <end position="234"/>
    </location>
</feature>
<dbReference type="InterPro" id="IPR002523">
    <property type="entry name" value="MgTranspt_CorA/ZnTranspt_ZntB"/>
</dbReference>
<dbReference type="STRING" id="933084.A0A067QLS8"/>
<proteinExistence type="predicted"/>
<evidence type="ECO:0000313" key="3">
    <source>
        <dbReference type="EMBL" id="KDQ63596.1"/>
    </source>
</evidence>
<protein>
    <recommendedName>
        <fullName evidence="5">Cora-domain-containing protein</fullName>
    </recommendedName>
</protein>
<keyword evidence="2" id="KW-0812">Transmembrane</keyword>
<feature type="region of interest" description="Disordered" evidence="1">
    <location>
        <begin position="211"/>
        <end position="243"/>
    </location>
</feature>
<sequence length="478" mass="53672">MGDAALRKLKKGKQKMTGAAVPSPPLPTPPAPHVEKSLPSKAWWLDIANPTWEDMRAIGSLLHLHPLTLEDILQQEHREKLEIFPKLGYYFIVYRAIESQKTRDRLRSHNASIEEESSEYDQGILGEANIYLVVFREGICSVKHEDRVRNRLLLQDESINMANTSSDWIAHGIMDSVVDSFFPFLEEVDKEVSDIDALVFARDRIPDPHSLGSVQRRVAEPPESKLPQENEKTNSSETITPGLLDEKQDSTSYKLDRPRVTRFSLPRPPIPLLFCRIGRFLHLRSRANIVNIRIVSAGTTTTLRRIAKARRLVTTLTRLLAMKSEVVAHIRKRLLTSGEGGLPNRSGTGDDTEVAIYLGDIQDHILTLQHSLAHYERVLGQSHPAYLSQLRVNVSKAMSKTDQAIMILSIISIAVLSCQVTIGVCSMNVHVPHNGRAPAYPLNGFAIVLGLSLLTLIGYFCTVRYWYVAAKRRHGPKL</sequence>
<evidence type="ECO:0008006" key="5">
    <source>
        <dbReference type="Google" id="ProtNLM"/>
    </source>
</evidence>
<evidence type="ECO:0000256" key="2">
    <source>
        <dbReference type="SAM" id="Phobius"/>
    </source>
</evidence>
<dbReference type="SUPFAM" id="SSF143865">
    <property type="entry name" value="CorA soluble domain-like"/>
    <property type="match status" value="1"/>
</dbReference>
<dbReference type="Gene3D" id="3.30.460.20">
    <property type="entry name" value="CorA soluble domain-like"/>
    <property type="match status" value="1"/>
</dbReference>
<reference evidence="4" key="1">
    <citation type="journal article" date="2014" name="Proc. Natl. Acad. Sci. U.S.A.">
        <title>Extensive sampling of basidiomycete genomes demonstrates inadequacy of the white-rot/brown-rot paradigm for wood decay fungi.</title>
        <authorList>
            <person name="Riley R."/>
            <person name="Salamov A.A."/>
            <person name="Brown D.W."/>
            <person name="Nagy L.G."/>
            <person name="Floudas D."/>
            <person name="Held B.W."/>
            <person name="Levasseur A."/>
            <person name="Lombard V."/>
            <person name="Morin E."/>
            <person name="Otillar R."/>
            <person name="Lindquist E.A."/>
            <person name="Sun H."/>
            <person name="LaButti K.M."/>
            <person name="Schmutz J."/>
            <person name="Jabbour D."/>
            <person name="Luo H."/>
            <person name="Baker S.E."/>
            <person name="Pisabarro A.G."/>
            <person name="Walton J.D."/>
            <person name="Blanchette R.A."/>
            <person name="Henrissat B."/>
            <person name="Martin F."/>
            <person name="Cullen D."/>
            <person name="Hibbett D.S."/>
            <person name="Grigoriev I.V."/>
        </authorList>
    </citation>
    <scope>NUCLEOTIDE SEQUENCE [LARGE SCALE GENOMIC DNA]</scope>
    <source>
        <strain evidence="4">MUCL 33604</strain>
    </source>
</reference>
<dbReference type="InterPro" id="IPR045861">
    <property type="entry name" value="CorA_cytoplasmic_dom"/>
</dbReference>
<dbReference type="Pfam" id="PF01544">
    <property type="entry name" value="CorA"/>
    <property type="match status" value="1"/>
</dbReference>
<dbReference type="Gene3D" id="1.20.58.340">
    <property type="entry name" value="Magnesium transport protein CorA, transmembrane region"/>
    <property type="match status" value="2"/>
</dbReference>
<dbReference type="HOGENOM" id="CLU_007127_11_2_1"/>
<name>A0A067QLS8_9AGAM</name>
<dbReference type="OrthoDB" id="29879at2759"/>
<feature type="transmembrane region" description="Helical" evidence="2">
    <location>
        <begin position="404"/>
        <end position="424"/>
    </location>
</feature>
<evidence type="ECO:0000313" key="4">
    <source>
        <dbReference type="Proteomes" id="UP000027265"/>
    </source>
</evidence>
<feature type="region of interest" description="Disordered" evidence="1">
    <location>
        <begin position="1"/>
        <end position="34"/>
    </location>
</feature>
<dbReference type="CDD" id="cd12829">
    <property type="entry name" value="Alr1p-like"/>
    <property type="match status" value="1"/>
</dbReference>
<dbReference type="PANTHER" id="PTHR21535:SF90">
    <property type="entry name" value="CORA METAL ION TRANSPORTER"/>
    <property type="match status" value="1"/>
</dbReference>
<feature type="transmembrane region" description="Helical" evidence="2">
    <location>
        <begin position="444"/>
        <end position="467"/>
    </location>
</feature>
<dbReference type="AlphaFoldDB" id="A0A067QLS8"/>